<dbReference type="Proteomes" id="UP000037035">
    <property type="component" value="Unassembled WGS sequence"/>
</dbReference>
<sequence length="44" mass="4913">MPSGHQWMMAEPDPVEEALEFLSNSKLDEPKNTQGPRKTGAKKT</sequence>
<evidence type="ECO:0000313" key="2">
    <source>
        <dbReference type="EMBL" id="KNZ59841.1"/>
    </source>
</evidence>
<protein>
    <submittedName>
        <fullName evidence="2">Uncharacterized protein</fullName>
    </submittedName>
</protein>
<dbReference type="VEuPathDB" id="FungiDB:VP01_1653g3"/>
<dbReference type="AlphaFoldDB" id="A0A0L6VGG2"/>
<name>A0A0L6VGG2_9BASI</name>
<reference evidence="2 3" key="1">
    <citation type="submission" date="2015-08" db="EMBL/GenBank/DDBJ databases">
        <title>Next Generation Sequencing and Analysis of the Genome of Puccinia sorghi L Schw, the Causal Agent of Maize Common Rust.</title>
        <authorList>
            <person name="Rochi L."/>
            <person name="Burguener G."/>
            <person name="Darino M."/>
            <person name="Turjanski A."/>
            <person name="Kreff E."/>
            <person name="Dieguez M.J."/>
            <person name="Sacco F."/>
        </authorList>
    </citation>
    <scope>NUCLEOTIDE SEQUENCE [LARGE SCALE GENOMIC DNA]</scope>
    <source>
        <strain evidence="2 3">RO10H11247</strain>
    </source>
</reference>
<gene>
    <name evidence="2" type="ORF">VP01_1653g3</name>
</gene>
<dbReference type="EMBL" id="LAVV01006452">
    <property type="protein sequence ID" value="KNZ59841.1"/>
    <property type="molecule type" value="Genomic_DNA"/>
</dbReference>
<evidence type="ECO:0000313" key="3">
    <source>
        <dbReference type="Proteomes" id="UP000037035"/>
    </source>
</evidence>
<feature type="region of interest" description="Disordered" evidence="1">
    <location>
        <begin position="22"/>
        <end position="44"/>
    </location>
</feature>
<dbReference type="OrthoDB" id="10512655at2759"/>
<comment type="caution">
    <text evidence="2">The sequence shown here is derived from an EMBL/GenBank/DDBJ whole genome shotgun (WGS) entry which is preliminary data.</text>
</comment>
<organism evidence="2 3">
    <name type="scientific">Puccinia sorghi</name>
    <dbReference type="NCBI Taxonomy" id="27349"/>
    <lineage>
        <taxon>Eukaryota</taxon>
        <taxon>Fungi</taxon>
        <taxon>Dikarya</taxon>
        <taxon>Basidiomycota</taxon>
        <taxon>Pucciniomycotina</taxon>
        <taxon>Pucciniomycetes</taxon>
        <taxon>Pucciniales</taxon>
        <taxon>Pucciniaceae</taxon>
        <taxon>Puccinia</taxon>
    </lineage>
</organism>
<proteinExistence type="predicted"/>
<keyword evidence="3" id="KW-1185">Reference proteome</keyword>
<evidence type="ECO:0000256" key="1">
    <source>
        <dbReference type="SAM" id="MobiDB-lite"/>
    </source>
</evidence>
<accession>A0A0L6VGG2</accession>